<dbReference type="InterPro" id="IPR017946">
    <property type="entry name" value="PLC-like_Pdiesterase_TIM-brl"/>
</dbReference>
<dbReference type="Proteomes" id="UP000245678">
    <property type="component" value="Unassembled WGS sequence"/>
</dbReference>
<dbReference type="InterPro" id="IPR051236">
    <property type="entry name" value="HAT_RTT109-like"/>
</dbReference>
<evidence type="ECO:0000256" key="1">
    <source>
        <dbReference type="ARBA" id="ARBA00014286"/>
    </source>
</evidence>
<accession>A0A316H7I6</accession>
<dbReference type="InterPro" id="IPR039559">
    <property type="entry name" value="AIM6_PI-PLC-like_dom"/>
</dbReference>
<evidence type="ECO:0000256" key="2">
    <source>
        <dbReference type="SAM" id="SignalP"/>
    </source>
</evidence>
<dbReference type="CDD" id="cd08577">
    <property type="entry name" value="PI-PLCc_GDPD_SF_unchar3"/>
    <property type="match status" value="1"/>
</dbReference>
<reference evidence="3 4" key="1">
    <citation type="submission" date="2018-05" db="EMBL/GenBank/DDBJ databases">
        <title>Genomic Encyclopedia of Archaeal and Bacterial Type Strains, Phase II (KMG-II): from individual species to whole genera.</title>
        <authorList>
            <person name="Goeker M."/>
        </authorList>
    </citation>
    <scope>NUCLEOTIDE SEQUENCE [LARGE SCALE GENOMIC DNA]</scope>
    <source>
        <strain evidence="3 4">DSM 19975</strain>
    </source>
</reference>
<comment type="caution">
    <text evidence="3">The sequence shown here is derived from an EMBL/GenBank/DDBJ whole genome shotgun (WGS) entry which is preliminary data.</text>
</comment>
<dbReference type="GO" id="GO:0008081">
    <property type="term" value="F:phosphoric diester hydrolase activity"/>
    <property type="evidence" value="ECO:0007669"/>
    <property type="project" value="InterPro"/>
</dbReference>
<evidence type="ECO:0000313" key="3">
    <source>
        <dbReference type="EMBL" id="PWK75980.1"/>
    </source>
</evidence>
<protein>
    <recommendedName>
        <fullName evidence="1">Altered inheritance of mitochondria protein 6</fullName>
    </recommendedName>
</protein>
<keyword evidence="4" id="KW-1185">Reference proteome</keyword>
<dbReference type="AlphaFoldDB" id="A0A316H7I6"/>
<proteinExistence type="predicted"/>
<dbReference type="GO" id="GO:0006629">
    <property type="term" value="P:lipid metabolic process"/>
    <property type="evidence" value="ECO:0007669"/>
    <property type="project" value="InterPro"/>
</dbReference>
<name>A0A316H7I6_9SPHI</name>
<dbReference type="SUPFAM" id="SSF51695">
    <property type="entry name" value="PLC-like phosphodiesterases"/>
    <property type="match status" value="1"/>
</dbReference>
<feature type="chain" id="PRO_5016434623" description="Altered inheritance of mitochondria protein 6" evidence="2">
    <location>
        <begin position="28"/>
        <end position="291"/>
    </location>
</feature>
<dbReference type="PANTHER" id="PTHR31571:SF1">
    <property type="entry name" value="ALTERED INHERITANCE OF MITOCHONDRIA PROTEIN 6"/>
    <property type="match status" value="1"/>
</dbReference>
<dbReference type="RefSeq" id="WP_109609186.1">
    <property type="nucleotide sequence ID" value="NZ_QGHA01000007.1"/>
</dbReference>
<organism evidence="3 4">
    <name type="scientific">Mucilaginibacter oryzae</name>
    <dbReference type="NCBI Taxonomy" id="468058"/>
    <lineage>
        <taxon>Bacteria</taxon>
        <taxon>Pseudomonadati</taxon>
        <taxon>Bacteroidota</taxon>
        <taxon>Sphingobacteriia</taxon>
        <taxon>Sphingobacteriales</taxon>
        <taxon>Sphingobacteriaceae</taxon>
        <taxon>Mucilaginibacter</taxon>
    </lineage>
</organism>
<feature type="signal peptide" evidence="2">
    <location>
        <begin position="1"/>
        <end position="27"/>
    </location>
</feature>
<gene>
    <name evidence="3" type="ORF">LX99_03714</name>
</gene>
<dbReference type="PANTHER" id="PTHR31571">
    <property type="entry name" value="ALTERED INHERITANCE OF MITOCHONDRIA PROTEIN 6"/>
    <property type="match status" value="1"/>
</dbReference>
<evidence type="ECO:0000313" key="4">
    <source>
        <dbReference type="Proteomes" id="UP000245678"/>
    </source>
</evidence>
<dbReference type="EMBL" id="QGHA01000007">
    <property type="protein sequence ID" value="PWK75980.1"/>
    <property type="molecule type" value="Genomic_DNA"/>
</dbReference>
<keyword evidence="2" id="KW-0732">Signal</keyword>
<sequence length="291" mass="33931">MQAAFCHKHLKFIFFVIITLSAACAQAQRSPLPRAFAHNDYWHSRPLYDALDHGFLNVEADIYLRDDELLVAHLLPAFRKKRTLEQLYLKPLLDYYDGRNSEIKYPLYPITLMIDIKSDAEKTYAKLAEILKNYKSILSSYDNGEVRQGKVTIVLTGNKPYQVIREQSLRYAFIDEDLMQVRTDTTSNAVYQTASCKYSHLLNWTGKGPMPESQRQLLISYVTAAHQYKKRVRLWASPENKEVWRALLDCDVDLINTDKLAELRDFFENKRQEEEHTAEQVRYANARLNGK</sequence>
<dbReference type="Gene3D" id="3.20.20.190">
    <property type="entry name" value="Phosphatidylinositol (PI) phosphodiesterase"/>
    <property type="match status" value="1"/>
</dbReference>